<organism evidence="2">
    <name type="scientific">freshwater metagenome</name>
    <dbReference type="NCBI Taxonomy" id="449393"/>
    <lineage>
        <taxon>unclassified sequences</taxon>
        <taxon>metagenomes</taxon>
        <taxon>ecological metagenomes</taxon>
    </lineage>
</organism>
<dbReference type="SMART" id="SM00116">
    <property type="entry name" value="CBS"/>
    <property type="match status" value="1"/>
</dbReference>
<accession>A0A6J6PE88</accession>
<dbReference type="InterPro" id="IPR038076">
    <property type="entry name" value="MgtE_N_sf"/>
</dbReference>
<dbReference type="InterPro" id="IPR011033">
    <property type="entry name" value="PRC_barrel-like_sf"/>
</dbReference>
<dbReference type="Gene3D" id="1.25.60.10">
    <property type="entry name" value="MgtE N-terminal domain-like"/>
    <property type="match status" value="1"/>
</dbReference>
<evidence type="ECO:0000259" key="1">
    <source>
        <dbReference type="PROSITE" id="PS51371"/>
    </source>
</evidence>
<dbReference type="Pfam" id="PF05239">
    <property type="entry name" value="PRC"/>
    <property type="match status" value="1"/>
</dbReference>
<sequence>MNATRVFVARLAGCGVFDPAGDRVGKVIDVLLSYRKSGAPKVTGLLVEITGRRRVFVPIARITSIANGQVISTGLIDLRRFTQRGQETRVIAEMLGRKVTMVDGSGNTNIEDVAIEQSKNKDWTVSELFLRRPKTSASPFARGATLFANWEQVNENKDAEGQSAQQLIATYSELRPADLANALLDLSEERMLEVAEELDDERLADVLEELPEEEQLEIIQDLDDERAAEVLDLMEPDDAADLMANLPEARTEAIFELMDEEEAEDIRMLMQFDEFTAGGLMTTEPIVCAADTTVAEAMAQIRRKEISPVLAAQVFVTLPPYEVATGRYLGVVHFQKMLRRPPHERLGSLLDTELEPLKPHTHISVIHRTLATYNLVALPVVDDQHHLIGVVTVDDVLDHLLPDDWRTEDEIEVHHG</sequence>
<dbReference type="Gene3D" id="3.10.580.10">
    <property type="entry name" value="CBS-domain"/>
    <property type="match status" value="1"/>
</dbReference>
<dbReference type="GO" id="GO:0016020">
    <property type="term" value="C:membrane"/>
    <property type="evidence" value="ECO:0007669"/>
    <property type="project" value="InterPro"/>
</dbReference>
<dbReference type="CDD" id="cd04606">
    <property type="entry name" value="CBS_pair_Mg_transporter"/>
    <property type="match status" value="1"/>
</dbReference>
<dbReference type="InterPro" id="IPR046342">
    <property type="entry name" value="CBS_dom_sf"/>
</dbReference>
<name>A0A6J6PE88_9ZZZZ</name>
<dbReference type="PROSITE" id="PS51371">
    <property type="entry name" value="CBS"/>
    <property type="match status" value="2"/>
</dbReference>
<evidence type="ECO:0000313" key="2">
    <source>
        <dbReference type="EMBL" id="CAB4694654.1"/>
    </source>
</evidence>
<dbReference type="PANTHER" id="PTHR43773:SF1">
    <property type="entry name" value="MAGNESIUM TRANSPORTER MGTE"/>
    <property type="match status" value="1"/>
</dbReference>
<dbReference type="GO" id="GO:0015095">
    <property type="term" value="F:magnesium ion transmembrane transporter activity"/>
    <property type="evidence" value="ECO:0007669"/>
    <property type="project" value="InterPro"/>
</dbReference>
<dbReference type="InterPro" id="IPR006668">
    <property type="entry name" value="Mg_transptr_MgtE_intracell_dom"/>
</dbReference>
<dbReference type="Pfam" id="PF26205">
    <property type="entry name" value="SH3_actinomycetes"/>
    <property type="match status" value="1"/>
</dbReference>
<reference evidence="2" key="1">
    <citation type="submission" date="2020-05" db="EMBL/GenBank/DDBJ databases">
        <authorList>
            <person name="Chiriac C."/>
            <person name="Salcher M."/>
            <person name="Ghai R."/>
            <person name="Kavagutti S V."/>
        </authorList>
    </citation>
    <scope>NUCLEOTIDE SEQUENCE</scope>
</reference>
<dbReference type="PANTHER" id="PTHR43773">
    <property type="entry name" value="MAGNESIUM TRANSPORTER MGTE"/>
    <property type="match status" value="1"/>
</dbReference>
<proteinExistence type="predicted"/>
<dbReference type="SUPFAM" id="SSF50346">
    <property type="entry name" value="PRC-barrel domain"/>
    <property type="match status" value="1"/>
</dbReference>
<dbReference type="SMART" id="SM00924">
    <property type="entry name" value="MgtE_N"/>
    <property type="match status" value="1"/>
</dbReference>
<dbReference type="EMBL" id="CAEZXK010000051">
    <property type="protein sequence ID" value="CAB4694654.1"/>
    <property type="molecule type" value="Genomic_DNA"/>
</dbReference>
<dbReference type="InterPro" id="IPR000644">
    <property type="entry name" value="CBS_dom"/>
</dbReference>
<dbReference type="InterPro" id="IPR058838">
    <property type="entry name" value="SH3_actinomycetes"/>
</dbReference>
<dbReference type="InterPro" id="IPR027275">
    <property type="entry name" value="PRC-brl_dom"/>
</dbReference>
<gene>
    <name evidence="2" type="ORF">UFOPK2370_01182</name>
</gene>
<dbReference type="AlphaFoldDB" id="A0A6J6PE88"/>
<dbReference type="SUPFAM" id="SSF158791">
    <property type="entry name" value="MgtE N-terminal domain-like"/>
    <property type="match status" value="1"/>
</dbReference>
<dbReference type="Pfam" id="PF03448">
    <property type="entry name" value="MgtE_N"/>
    <property type="match status" value="1"/>
</dbReference>
<feature type="domain" description="CBS" evidence="1">
    <location>
        <begin position="350"/>
        <end position="410"/>
    </location>
</feature>
<dbReference type="SUPFAM" id="SSF54631">
    <property type="entry name" value="CBS-domain pair"/>
    <property type="match status" value="1"/>
</dbReference>
<dbReference type="Pfam" id="PF00571">
    <property type="entry name" value="CBS"/>
    <property type="match status" value="2"/>
</dbReference>
<protein>
    <submittedName>
        <fullName evidence="2">Unannotated protein</fullName>
    </submittedName>
</protein>
<feature type="domain" description="CBS" evidence="1">
    <location>
        <begin position="281"/>
        <end position="349"/>
    </location>
</feature>
<dbReference type="InterPro" id="IPR006669">
    <property type="entry name" value="MgtE_transporter"/>
</dbReference>